<dbReference type="AlphaFoldDB" id="A0AAN7STB7"/>
<dbReference type="InterPro" id="IPR037401">
    <property type="entry name" value="SnoaL-like"/>
</dbReference>
<accession>A0AAN7STB7</accession>
<dbReference type="Gene3D" id="3.10.450.50">
    <property type="match status" value="1"/>
</dbReference>
<reference evidence="2 3" key="1">
    <citation type="submission" date="2023-08" db="EMBL/GenBank/DDBJ databases">
        <title>Black Yeasts Isolated from many extreme environments.</title>
        <authorList>
            <person name="Coleine C."/>
            <person name="Stajich J.E."/>
            <person name="Selbmann L."/>
        </authorList>
    </citation>
    <scope>NUCLEOTIDE SEQUENCE [LARGE SCALE GENOMIC DNA]</scope>
    <source>
        <strain evidence="2 3">CCFEE 5910</strain>
    </source>
</reference>
<dbReference type="Pfam" id="PF12680">
    <property type="entry name" value="SnoaL_2"/>
    <property type="match status" value="1"/>
</dbReference>
<dbReference type="PANTHER" id="PTHR38436:SF3">
    <property type="entry name" value="CARBOXYMETHYLENEBUTENOLIDASE-RELATED"/>
    <property type="match status" value="1"/>
</dbReference>
<dbReference type="InterPro" id="IPR032710">
    <property type="entry name" value="NTF2-like_dom_sf"/>
</dbReference>
<feature type="domain" description="SnoaL-like" evidence="1">
    <location>
        <begin position="241"/>
        <end position="346"/>
    </location>
</feature>
<evidence type="ECO:0000313" key="3">
    <source>
        <dbReference type="Proteomes" id="UP001309876"/>
    </source>
</evidence>
<organism evidence="2 3">
    <name type="scientific">Lithohypha guttulata</name>
    <dbReference type="NCBI Taxonomy" id="1690604"/>
    <lineage>
        <taxon>Eukaryota</taxon>
        <taxon>Fungi</taxon>
        <taxon>Dikarya</taxon>
        <taxon>Ascomycota</taxon>
        <taxon>Pezizomycotina</taxon>
        <taxon>Eurotiomycetes</taxon>
        <taxon>Chaetothyriomycetidae</taxon>
        <taxon>Chaetothyriales</taxon>
        <taxon>Trichomeriaceae</taxon>
        <taxon>Lithohypha</taxon>
    </lineage>
</organism>
<dbReference type="SUPFAM" id="SSF54427">
    <property type="entry name" value="NTF2-like"/>
    <property type="match status" value="1"/>
</dbReference>
<proteinExistence type="predicted"/>
<dbReference type="GO" id="GO:0030638">
    <property type="term" value="P:polyketide metabolic process"/>
    <property type="evidence" value="ECO:0007669"/>
    <property type="project" value="InterPro"/>
</dbReference>
<dbReference type="InterPro" id="IPR009959">
    <property type="entry name" value="Cyclase_SnoaL-like"/>
</dbReference>
<name>A0AAN7STB7_9EURO</name>
<comment type="caution">
    <text evidence="2">The sequence shown here is derived from an EMBL/GenBank/DDBJ whole genome shotgun (WGS) entry which is preliminary data.</text>
</comment>
<sequence>MVKVEIGGRPILEIPGVDIGERKINKNTRLTRSFTNKDGSVRTDSSRINFNWSQSVTSRLVITSDTDDFDEEILSHYKEEGFQIWYMPYGGDKAAYQKQLQHLPDPLELGETYAIVAYGDAAALVLESAMRPMPKLCAVVAYYPPYMPKTTANFPPSLNLTIHLAADQKFGTRHPRNYRYPGTQSGFAESDLEEYDKPAARVAWSRTLATLRRGFGIDPDLESVWDYHQRLRDAIPEKDDEDEVDELMKTMAPDCAVNHVPTMTGGVGKNRLRRFYSEFFSKSRPKEFKTKLLSRTVGTDRIVDEMLVTFTHNIEMPWILPGVPPTGKEVEIVVVVVVAIRGDKICAENVHWDQASALLQVGLLDPKYVPNSFKTKDEAKREVQHLPVLGAEAAKKVTDEEKGRSNRLIPGW</sequence>
<dbReference type="InterPro" id="IPR029058">
    <property type="entry name" value="AB_hydrolase_fold"/>
</dbReference>
<dbReference type="PANTHER" id="PTHR38436">
    <property type="entry name" value="POLYKETIDE CYCLASE SNOAL-LIKE DOMAIN"/>
    <property type="match status" value="1"/>
</dbReference>
<dbReference type="EMBL" id="JAVRRJ010000011">
    <property type="protein sequence ID" value="KAK5080927.1"/>
    <property type="molecule type" value="Genomic_DNA"/>
</dbReference>
<keyword evidence="3" id="KW-1185">Reference proteome</keyword>
<dbReference type="Proteomes" id="UP001309876">
    <property type="component" value="Unassembled WGS sequence"/>
</dbReference>
<protein>
    <recommendedName>
        <fullName evidence="1">SnoaL-like domain-containing protein</fullName>
    </recommendedName>
</protein>
<evidence type="ECO:0000313" key="2">
    <source>
        <dbReference type="EMBL" id="KAK5080927.1"/>
    </source>
</evidence>
<dbReference type="Gene3D" id="3.40.50.1820">
    <property type="entry name" value="alpha/beta hydrolase"/>
    <property type="match status" value="1"/>
</dbReference>
<gene>
    <name evidence="2" type="ORF">LTR05_008243</name>
</gene>
<evidence type="ECO:0000259" key="1">
    <source>
        <dbReference type="Pfam" id="PF12680"/>
    </source>
</evidence>